<reference evidence="1" key="1">
    <citation type="journal article" date="2012" name="Science">
        <title>Fermentation, hydrogen, and sulfur metabolism in multiple uncultivated bacterial phyla.</title>
        <authorList>
            <person name="Wrighton K.C."/>
            <person name="Thomas B.C."/>
            <person name="Sharon I."/>
            <person name="Miller C.S."/>
            <person name="Castelle C.J."/>
            <person name="VerBerkmoes N.C."/>
            <person name="Wilkins M.J."/>
            <person name="Hettich R.L."/>
            <person name="Lipton M.S."/>
            <person name="Williams K.H."/>
            <person name="Long P.E."/>
            <person name="Banfield J.F."/>
        </authorList>
    </citation>
    <scope>NUCLEOTIDE SEQUENCE [LARGE SCALE GENOMIC DNA]</scope>
</reference>
<name>K2AVW0_9BACT</name>
<gene>
    <name evidence="1" type="ORF">ACD_49C00084G0001</name>
</gene>
<sequence>MLITVGKTVHIFSFVASLNCLQNSAICIPVGPRAVPTGGAGVAWPALSCNLTTFEGFFFGAIISFKLRIILNVISFKGEFKSFYLEASLL</sequence>
<organism evidence="1">
    <name type="scientific">uncultured bacterium</name>
    <name type="common">gcode 4</name>
    <dbReference type="NCBI Taxonomy" id="1234023"/>
    <lineage>
        <taxon>Bacteria</taxon>
        <taxon>environmental samples</taxon>
    </lineage>
</organism>
<dbReference type="EMBL" id="AMFJ01021670">
    <property type="protein sequence ID" value="EKD65806.1"/>
    <property type="molecule type" value="Genomic_DNA"/>
</dbReference>
<evidence type="ECO:0000313" key="1">
    <source>
        <dbReference type="EMBL" id="EKD65806.1"/>
    </source>
</evidence>
<protein>
    <submittedName>
        <fullName evidence="1">Uncharacterized protein</fullName>
    </submittedName>
</protein>
<accession>K2AVW0</accession>
<comment type="caution">
    <text evidence="1">The sequence shown here is derived from an EMBL/GenBank/DDBJ whole genome shotgun (WGS) entry which is preliminary data.</text>
</comment>
<dbReference type="AlphaFoldDB" id="K2AVW0"/>
<proteinExistence type="predicted"/>